<evidence type="ECO:0000256" key="1">
    <source>
        <dbReference type="ARBA" id="ARBA00022603"/>
    </source>
</evidence>
<keyword evidence="1" id="KW-0489">Methyltransferase</keyword>
<evidence type="ECO:0000313" key="3">
    <source>
        <dbReference type="EMBL" id="MPL85570.1"/>
    </source>
</evidence>
<organism evidence="3">
    <name type="scientific">bioreactor metagenome</name>
    <dbReference type="NCBI Taxonomy" id="1076179"/>
    <lineage>
        <taxon>unclassified sequences</taxon>
        <taxon>metagenomes</taxon>
        <taxon>ecological metagenomes</taxon>
    </lineage>
</organism>
<evidence type="ECO:0000256" key="2">
    <source>
        <dbReference type="ARBA" id="ARBA00022679"/>
    </source>
</evidence>
<dbReference type="EMBL" id="VSSQ01000207">
    <property type="protein sequence ID" value="MPL85570.1"/>
    <property type="molecule type" value="Genomic_DNA"/>
</dbReference>
<dbReference type="SUPFAM" id="SSF53659">
    <property type="entry name" value="Isocitrate/Isopropylmalate dehydrogenase-like"/>
    <property type="match status" value="1"/>
</dbReference>
<evidence type="ECO:0008006" key="4">
    <source>
        <dbReference type="Google" id="ProtNLM"/>
    </source>
</evidence>
<dbReference type="GO" id="GO:0032259">
    <property type="term" value="P:methylation"/>
    <property type="evidence" value="ECO:0007669"/>
    <property type="project" value="UniProtKB-KW"/>
</dbReference>
<sequence>MITIGIGCGSDAGKVLASAEKAASEDVRILCYSALPQNESAFVGSVVSDRPHAALIDDLCAGKLDGAVRGTLPANETLRYLKTACGVARLERIALLETVHGDRFFLAPVGVDEGWTVEEKADLVVRGRKLARRFGMSDKTAVLSGGRLGDIGRHPVVDRSIRDAVLVSEMTGAMHCEILIEDAVKEFGVIIAPDGISGNLIFRTLTFLGAGIGHGAPVTNIPGVFVDSSRASSGYVPALNLAAALAKNNIS</sequence>
<proteinExistence type="predicted"/>
<dbReference type="GO" id="GO:0008168">
    <property type="term" value="F:methyltransferase activity"/>
    <property type="evidence" value="ECO:0007669"/>
    <property type="project" value="UniProtKB-KW"/>
</dbReference>
<dbReference type="NCBIfam" id="TIGR03270">
    <property type="entry name" value="methan_mark_4"/>
    <property type="match status" value="1"/>
</dbReference>
<accession>A0A644V2L0</accession>
<dbReference type="AlphaFoldDB" id="A0A644V2L0"/>
<comment type="caution">
    <text evidence="3">The sequence shown here is derived from an EMBL/GenBank/DDBJ whole genome shotgun (WGS) entry which is preliminary data.</text>
</comment>
<protein>
    <recommendedName>
        <fullName evidence="4">Phosphate acetyltransferase</fullName>
    </recommendedName>
</protein>
<reference evidence="3" key="1">
    <citation type="submission" date="2019-08" db="EMBL/GenBank/DDBJ databases">
        <authorList>
            <person name="Kucharzyk K."/>
            <person name="Murdoch R.W."/>
            <person name="Higgins S."/>
            <person name="Loffler F."/>
        </authorList>
    </citation>
    <scope>NUCLEOTIDE SEQUENCE</scope>
</reference>
<keyword evidence="2" id="KW-0808">Transferase</keyword>
<name>A0A644V2L0_9ZZZZ</name>
<gene>
    <name evidence="3" type="ORF">SDC9_31540</name>
</gene>
<dbReference type="InterPro" id="IPR016764">
    <property type="entry name" value="MeTrfase_MtxX_xsu"/>
</dbReference>